<evidence type="ECO:0000313" key="1">
    <source>
        <dbReference type="EMBL" id="KFG33900.1"/>
    </source>
</evidence>
<comment type="caution">
    <text evidence="1">The sequence shown here is derived from an EMBL/GenBank/DDBJ whole genome shotgun (WGS) entry which is preliminary data.</text>
</comment>
<dbReference type="VEuPathDB" id="ToxoDB:TGFOU_245560C"/>
<proteinExistence type="predicted"/>
<name>A0A086JP32_TOXGO</name>
<reference evidence="1 2" key="1">
    <citation type="submission" date="2014-07" db="EMBL/GenBank/DDBJ databases">
        <authorList>
            <person name="Sibley D."/>
            <person name="Venepally P."/>
            <person name="Karamycheva S."/>
            <person name="Hadjithomas M."/>
            <person name="Khan A."/>
            <person name="Brunk B."/>
            <person name="Roos D."/>
            <person name="Caler E."/>
            <person name="Lorenzi H."/>
        </authorList>
    </citation>
    <scope>NUCLEOTIDE SEQUENCE [LARGE SCALE GENOMIC DNA]</scope>
    <source>
        <strain evidence="1 2">FOU</strain>
    </source>
</reference>
<accession>A0A086JP32</accession>
<gene>
    <name evidence="1" type="ORF">TGFOU_245560C</name>
</gene>
<dbReference type="EMBL" id="AEYH02002861">
    <property type="protein sequence ID" value="KFG33900.1"/>
    <property type="molecule type" value="Genomic_DNA"/>
</dbReference>
<evidence type="ECO:0000313" key="2">
    <source>
        <dbReference type="Proteomes" id="UP000028838"/>
    </source>
</evidence>
<sequence length="15" mass="1626">ALRAVIQTSRQQPSA</sequence>
<dbReference type="Proteomes" id="UP000028838">
    <property type="component" value="Unassembled WGS sequence"/>
</dbReference>
<protein>
    <submittedName>
        <fullName evidence="1">Uncharacterized protein</fullName>
    </submittedName>
</protein>
<organism evidence="1 2">
    <name type="scientific">Toxoplasma gondii FOU</name>
    <dbReference type="NCBI Taxonomy" id="943167"/>
    <lineage>
        <taxon>Eukaryota</taxon>
        <taxon>Sar</taxon>
        <taxon>Alveolata</taxon>
        <taxon>Apicomplexa</taxon>
        <taxon>Conoidasida</taxon>
        <taxon>Coccidia</taxon>
        <taxon>Eucoccidiorida</taxon>
        <taxon>Eimeriorina</taxon>
        <taxon>Sarcocystidae</taxon>
        <taxon>Toxoplasma</taxon>
    </lineage>
</organism>
<feature type="non-terminal residue" evidence="1">
    <location>
        <position position="1"/>
    </location>
</feature>